<evidence type="ECO:0000256" key="8">
    <source>
        <dbReference type="ARBA" id="ARBA00023136"/>
    </source>
</evidence>
<comment type="function">
    <text evidence="9">Forms a channel through the cell membrane that allows diffusion of small hydrophilic molecules. The channel adopts an open conformation at low or zero membrane potential and a closed conformation at potentials above 30-40 mV. The open state has a weak anion selectivity whereas the closed state is cation-selective.</text>
</comment>
<dbReference type="GO" id="GO:0005741">
    <property type="term" value="C:mitochondrial outer membrane"/>
    <property type="evidence" value="ECO:0007669"/>
    <property type="project" value="InterPro"/>
</dbReference>
<dbReference type="AlphaFoldDB" id="A0A6A4M1C2"/>
<protein>
    <recommendedName>
        <fullName evidence="10">Voltage-dependent anion-selective channel protein</fullName>
    </recommendedName>
</protein>
<keyword evidence="4" id="KW-1134">Transmembrane beta strand</keyword>
<dbReference type="Gene3D" id="2.40.160.10">
    <property type="entry name" value="Porin"/>
    <property type="match status" value="1"/>
</dbReference>
<dbReference type="GO" id="GO:0008308">
    <property type="term" value="F:voltage-gated monoatomic anion channel activity"/>
    <property type="evidence" value="ECO:0007669"/>
    <property type="project" value="InterPro"/>
</dbReference>
<keyword evidence="3" id="KW-0813">Transport</keyword>
<dbReference type="PANTHER" id="PTHR11743">
    <property type="entry name" value="VOLTAGE-DEPENDENT ANION-SELECTIVE CHANNEL"/>
    <property type="match status" value="1"/>
</dbReference>
<sequence length="548" mass="60871">MKSQRPSGWRFIAYGGCFVVLLCIFASTNKFRFESLSEFCRIPFPLCSATQSISFNNMENSSPNDIRILIGVLTVPSRHWRRQLLRLLYSTQSPVGAEIDVKFVFCNLREDNTSLPEDEKLKIDLEMMHYDDIIILNCAESRETAPKSYAYFTSLPDMLNRSDGSEPPYHYVGKLSDVSYFRFQPLVDSLANQPREDLYYGSDIPKKLPMRGVEDKAMGRLLEEGRRGKNRYNAKGAIYNYPGSEPTKCARELVPDTIAVCNLKLDKQLIHTMDLHSILEIVSASPNMANGPAPFSDIGKQAKDLLTKDYNFDHKFTFLVPSPTGLGLTATGVKKDQIFIGDICTQYKNGNTTVDVKVDTYSKVSTKVTVNEIFSSTKAALSFDVPDHKSGKYWLDPAPLLEVAATLGDKNLVLGGEIGFDTASASFTRYNAGIGFNKADFSAALILMDKGKALKASYIHSVNPLNGIVVAAEMTHRFSSYENSFTIGSSHAIDPYTRVKTRFSDNGKIGMLCQSEWRPKSLITVSAEYDTKAINASPKLGLALALKP</sequence>
<evidence type="ECO:0000256" key="3">
    <source>
        <dbReference type="ARBA" id="ARBA00022448"/>
    </source>
</evidence>
<dbReference type="Pfam" id="PF01459">
    <property type="entry name" value="Porin_3"/>
    <property type="match status" value="1"/>
</dbReference>
<evidence type="ECO:0000313" key="11">
    <source>
        <dbReference type="EMBL" id="KAE9464255.1"/>
    </source>
</evidence>
<feature type="non-terminal residue" evidence="11">
    <location>
        <position position="1"/>
    </location>
</feature>
<dbReference type="InterPro" id="IPR001925">
    <property type="entry name" value="Porin_Euk"/>
</dbReference>
<keyword evidence="5" id="KW-0812">Transmembrane</keyword>
<dbReference type="OrthoDB" id="2139606at2759"/>
<evidence type="ECO:0000256" key="2">
    <source>
        <dbReference type="ARBA" id="ARBA00009624"/>
    </source>
</evidence>
<name>A0A6A4M1C2_9ERIC</name>
<dbReference type="PANTHER" id="PTHR11743:SF27">
    <property type="entry name" value="MITOCHONDRIAL OUTER MEMBRANE PROTEIN PORIN 4"/>
    <property type="match status" value="1"/>
</dbReference>
<evidence type="ECO:0000313" key="12">
    <source>
        <dbReference type="Proteomes" id="UP000428333"/>
    </source>
</evidence>
<evidence type="ECO:0000256" key="9">
    <source>
        <dbReference type="ARBA" id="ARBA00054641"/>
    </source>
</evidence>
<dbReference type="FunFam" id="2.40.160.10:FF:000003">
    <property type="entry name" value="Outer mitochondrial membrane protein porin"/>
    <property type="match status" value="1"/>
</dbReference>
<comment type="caution">
    <text evidence="11">The sequence shown here is derived from an EMBL/GenBank/DDBJ whole genome shotgun (WGS) entry which is preliminary data.</text>
</comment>
<dbReference type="Proteomes" id="UP000428333">
    <property type="component" value="Linkage Group LG02"/>
</dbReference>
<keyword evidence="6" id="KW-0406">Ion transport</keyword>
<keyword evidence="8" id="KW-0472">Membrane</keyword>
<evidence type="ECO:0000256" key="6">
    <source>
        <dbReference type="ARBA" id="ARBA00023065"/>
    </source>
</evidence>
<comment type="subcellular location">
    <subcellularLocation>
        <location evidence="1">Membrane</location>
    </subcellularLocation>
</comment>
<gene>
    <name evidence="11" type="ORF">C3L33_03832</name>
</gene>
<organism evidence="11 12">
    <name type="scientific">Rhododendron williamsianum</name>
    <dbReference type="NCBI Taxonomy" id="262921"/>
    <lineage>
        <taxon>Eukaryota</taxon>
        <taxon>Viridiplantae</taxon>
        <taxon>Streptophyta</taxon>
        <taxon>Embryophyta</taxon>
        <taxon>Tracheophyta</taxon>
        <taxon>Spermatophyta</taxon>
        <taxon>Magnoliopsida</taxon>
        <taxon>eudicotyledons</taxon>
        <taxon>Gunneridae</taxon>
        <taxon>Pentapetalae</taxon>
        <taxon>asterids</taxon>
        <taxon>Ericales</taxon>
        <taxon>Ericaceae</taxon>
        <taxon>Ericoideae</taxon>
        <taxon>Rhodoreae</taxon>
        <taxon>Rhododendron</taxon>
    </lineage>
</organism>
<reference evidence="11 12" key="1">
    <citation type="journal article" date="2019" name="Genome Biol. Evol.">
        <title>The Rhododendron genome and chromosomal organization provide insight into shared whole-genome duplications across the heath family (Ericaceae).</title>
        <authorList>
            <person name="Soza V.L."/>
            <person name="Lindsley D."/>
            <person name="Waalkes A."/>
            <person name="Ramage E."/>
            <person name="Patwardhan R.P."/>
            <person name="Burton J.N."/>
            <person name="Adey A."/>
            <person name="Kumar A."/>
            <person name="Qiu R."/>
            <person name="Shendure J."/>
            <person name="Hall B."/>
        </authorList>
    </citation>
    <scope>NUCLEOTIDE SEQUENCE [LARGE SCALE GENOMIC DNA]</scope>
    <source>
        <strain evidence="11">RSF 1966-606</strain>
    </source>
</reference>
<dbReference type="GO" id="GO:0046930">
    <property type="term" value="C:pore complex"/>
    <property type="evidence" value="ECO:0007669"/>
    <property type="project" value="UniProtKB-KW"/>
</dbReference>
<dbReference type="EMBL" id="QEFC01000339">
    <property type="protein sequence ID" value="KAE9464255.1"/>
    <property type="molecule type" value="Genomic_DNA"/>
</dbReference>
<evidence type="ECO:0000256" key="1">
    <source>
        <dbReference type="ARBA" id="ARBA00004370"/>
    </source>
</evidence>
<accession>A0A6A4M1C2</accession>
<keyword evidence="7" id="KW-0626">Porin</keyword>
<dbReference type="GO" id="GO:0015288">
    <property type="term" value="F:porin activity"/>
    <property type="evidence" value="ECO:0007669"/>
    <property type="project" value="UniProtKB-KW"/>
</dbReference>
<proteinExistence type="inferred from homology"/>
<evidence type="ECO:0000256" key="5">
    <source>
        <dbReference type="ARBA" id="ARBA00022692"/>
    </source>
</evidence>
<evidence type="ECO:0000256" key="7">
    <source>
        <dbReference type="ARBA" id="ARBA00023114"/>
    </source>
</evidence>
<dbReference type="InterPro" id="IPR027246">
    <property type="entry name" value="Porin_Euk/Tom40"/>
</dbReference>
<dbReference type="CDD" id="cd07306">
    <property type="entry name" value="Porin3_VDAC"/>
    <property type="match status" value="1"/>
</dbReference>
<keyword evidence="12" id="KW-1185">Reference proteome</keyword>
<dbReference type="InterPro" id="IPR023614">
    <property type="entry name" value="Porin_dom_sf"/>
</dbReference>
<evidence type="ECO:0000256" key="4">
    <source>
        <dbReference type="ARBA" id="ARBA00022452"/>
    </source>
</evidence>
<evidence type="ECO:0000256" key="10">
    <source>
        <dbReference type="ARBA" id="ARBA00082427"/>
    </source>
</evidence>
<comment type="similarity">
    <text evidence="2">Belongs to the eukaryotic mitochondrial porin (TC 1.B.8.1) family.</text>
</comment>